<keyword evidence="3" id="KW-1185">Reference proteome</keyword>
<dbReference type="InterPro" id="IPR025886">
    <property type="entry name" value="PP2-like"/>
</dbReference>
<dbReference type="PROSITE" id="PS50181">
    <property type="entry name" value="FBOX"/>
    <property type="match status" value="1"/>
</dbReference>
<dbReference type="STRING" id="35608.A0A2U1LE04"/>
<dbReference type="OrthoDB" id="1918565at2759"/>
<dbReference type="InterPro" id="IPR001810">
    <property type="entry name" value="F-box_dom"/>
</dbReference>
<dbReference type="EMBL" id="PKPP01009905">
    <property type="protein sequence ID" value="PWA47231.1"/>
    <property type="molecule type" value="Genomic_DNA"/>
</dbReference>
<dbReference type="Pfam" id="PF14299">
    <property type="entry name" value="PP2"/>
    <property type="match status" value="1"/>
</dbReference>
<evidence type="ECO:0000313" key="3">
    <source>
        <dbReference type="Proteomes" id="UP000245207"/>
    </source>
</evidence>
<proteinExistence type="predicted"/>
<evidence type="ECO:0000259" key="1">
    <source>
        <dbReference type="PROSITE" id="PS50181"/>
    </source>
</evidence>
<name>A0A2U1LE04_ARTAN</name>
<comment type="caution">
    <text evidence="2">The sequence shown here is derived from an EMBL/GenBank/DDBJ whole genome shotgun (WGS) entry which is preliminary data.</text>
</comment>
<dbReference type="InterPro" id="IPR036047">
    <property type="entry name" value="F-box-like_dom_sf"/>
</dbReference>
<sequence>MIISHFVYNHLSHIQHIHNITHSLLISSNPQFISRNIEMATRLNMLPEDCVSTIISLTSPPDACRIMHASASLRSAAESDNVWSRFLPSDLPRILTRSHTKLNFSSKKDLFFQLCDSILIDGGVRSFSINKVSGKKCCVLSARALTISSSYEPNHWTWTTNFTSRFHEVIELKTISNIELEGIINTEDLSPDTTYGAYLIIKVSDNSFGLDSIPSEVSVSREECSVTNTAYLCPLDNKKKHLGSLFFMNRRQMMEKRVVEGEGRRPRKREDGWMEIELGEFFVGVKNERVRMSLMEVKGHQLKGGLTVEGIELRPKC</sequence>
<dbReference type="PANTHER" id="PTHR32278">
    <property type="entry name" value="F-BOX DOMAIN-CONTAINING PROTEIN"/>
    <property type="match status" value="1"/>
</dbReference>
<evidence type="ECO:0000313" key="2">
    <source>
        <dbReference type="EMBL" id="PWA47231.1"/>
    </source>
</evidence>
<dbReference type="AlphaFoldDB" id="A0A2U1LE04"/>
<gene>
    <name evidence="2" type="ORF">CTI12_AA501210</name>
</gene>
<dbReference type="CDD" id="cd22162">
    <property type="entry name" value="F-box_AtSKIP3-like"/>
    <property type="match status" value="1"/>
</dbReference>
<dbReference type="SUPFAM" id="SSF81383">
    <property type="entry name" value="F-box domain"/>
    <property type="match status" value="1"/>
</dbReference>
<accession>A0A2U1LE04</accession>
<feature type="domain" description="F-box" evidence="1">
    <location>
        <begin position="40"/>
        <end position="86"/>
    </location>
</feature>
<protein>
    <submittedName>
        <fullName evidence="2">F-box domain, cyclin-like protein</fullName>
    </submittedName>
</protein>
<dbReference type="PANTHER" id="PTHR32278:SF15">
    <property type="entry name" value="F-BOX PROTEIN PP2-B13-RELATED"/>
    <property type="match status" value="1"/>
</dbReference>
<dbReference type="Proteomes" id="UP000245207">
    <property type="component" value="Unassembled WGS sequence"/>
</dbReference>
<reference evidence="2 3" key="1">
    <citation type="journal article" date="2018" name="Mol. Plant">
        <title>The genome of Artemisia annua provides insight into the evolution of Asteraceae family and artemisinin biosynthesis.</title>
        <authorList>
            <person name="Shen Q."/>
            <person name="Zhang L."/>
            <person name="Liao Z."/>
            <person name="Wang S."/>
            <person name="Yan T."/>
            <person name="Shi P."/>
            <person name="Liu M."/>
            <person name="Fu X."/>
            <person name="Pan Q."/>
            <person name="Wang Y."/>
            <person name="Lv Z."/>
            <person name="Lu X."/>
            <person name="Zhang F."/>
            <person name="Jiang W."/>
            <person name="Ma Y."/>
            <person name="Chen M."/>
            <person name="Hao X."/>
            <person name="Li L."/>
            <person name="Tang Y."/>
            <person name="Lv G."/>
            <person name="Zhou Y."/>
            <person name="Sun X."/>
            <person name="Brodelius P.E."/>
            <person name="Rose J.K.C."/>
            <person name="Tang K."/>
        </authorList>
    </citation>
    <scope>NUCLEOTIDE SEQUENCE [LARGE SCALE GENOMIC DNA]</scope>
    <source>
        <strain evidence="3">cv. Huhao1</strain>
        <tissue evidence="2">Leaf</tissue>
    </source>
</reference>
<organism evidence="2 3">
    <name type="scientific">Artemisia annua</name>
    <name type="common">Sweet wormwood</name>
    <dbReference type="NCBI Taxonomy" id="35608"/>
    <lineage>
        <taxon>Eukaryota</taxon>
        <taxon>Viridiplantae</taxon>
        <taxon>Streptophyta</taxon>
        <taxon>Embryophyta</taxon>
        <taxon>Tracheophyta</taxon>
        <taxon>Spermatophyta</taxon>
        <taxon>Magnoliopsida</taxon>
        <taxon>eudicotyledons</taxon>
        <taxon>Gunneridae</taxon>
        <taxon>Pentapetalae</taxon>
        <taxon>asterids</taxon>
        <taxon>campanulids</taxon>
        <taxon>Asterales</taxon>
        <taxon>Asteraceae</taxon>
        <taxon>Asteroideae</taxon>
        <taxon>Anthemideae</taxon>
        <taxon>Artemisiinae</taxon>
        <taxon>Artemisia</taxon>
    </lineage>
</organism>